<dbReference type="Proteomes" id="UP000887116">
    <property type="component" value="Unassembled WGS sequence"/>
</dbReference>
<organism evidence="1 2">
    <name type="scientific">Trichonephila clavata</name>
    <name type="common">Joro spider</name>
    <name type="synonym">Nephila clavata</name>
    <dbReference type="NCBI Taxonomy" id="2740835"/>
    <lineage>
        <taxon>Eukaryota</taxon>
        <taxon>Metazoa</taxon>
        <taxon>Ecdysozoa</taxon>
        <taxon>Arthropoda</taxon>
        <taxon>Chelicerata</taxon>
        <taxon>Arachnida</taxon>
        <taxon>Araneae</taxon>
        <taxon>Araneomorphae</taxon>
        <taxon>Entelegynae</taxon>
        <taxon>Araneoidea</taxon>
        <taxon>Nephilidae</taxon>
        <taxon>Trichonephila</taxon>
    </lineage>
</organism>
<comment type="caution">
    <text evidence="1">The sequence shown here is derived from an EMBL/GenBank/DDBJ whole genome shotgun (WGS) entry which is preliminary data.</text>
</comment>
<keyword evidence="2" id="KW-1185">Reference proteome</keyword>
<dbReference type="EMBL" id="BMAO01021772">
    <property type="protein sequence ID" value="GFQ77310.1"/>
    <property type="molecule type" value="Genomic_DNA"/>
</dbReference>
<dbReference type="AlphaFoldDB" id="A0A8X6IHI8"/>
<gene>
    <name evidence="1" type="ORF">TNCT_298171</name>
</gene>
<protein>
    <submittedName>
        <fullName evidence="1">Uncharacterized protein</fullName>
    </submittedName>
</protein>
<name>A0A8X6IHI8_TRICU</name>
<sequence>METFAQVPLEEMVSMDLEETEEALDQEHKVATQLLQPQPLEEMVDILDQEETQLQQPPRWRKWWTLWIRRSR</sequence>
<evidence type="ECO:0000313" key="1">
    <source>
        <dbReference type="EMBL" id="GFQ77310.1"/>
    </source>
</evidence>
<reference evidence="1" key="1">
    <citation type="submission" date="2020-07" db="EMBL/GenBank/DDBJ databases">
        <title>Multicomponent nature underlies the extraordinary mechanical properties of spider dragline silk.</title>
        <authorList>
            <person name="Kono N."/>
            <person name="Nakamura H."/>
            <person name="Mori M."/>
            <person name="Yoshida Y."/>
            <person name="Ohtoshi R."/>
            <person name="Malay A.D."/>
            <person name="Moran D.A.P."/>
            <person name="Tomita M."/>
            <person name="Numata K."/>
            <person name="Arakawa K."/>
        </authorList>
    </citation>
    <scope>NUCLEOTIDE SEQUENCE</scope>
</reference>
<accession>A0A8X6IHI8</accession>
<proteinExistence type="predicted"/>
<evidence type="ECO:0000313" key="2">
    <source>
        <dbReference type="Proteomes" id="UP000887116"/>
    </source>
</evidence>